<dbReference type="STRING" id="79923.A0A419PVX9"/>
<evidence type="ECO:0000313" key="5">
    <source>
        <dbReference type="EMBL" id="KAG5453430.1"/>
    </source>
</evidence>
<dbReference type="EMBL" id="NIRI02000013">
    <property type="protein sequence ID" value="KAG5453430.1"/>
    <property type="molecule type" value="Genomic_DNA"/>
</dbReference>
<dbReference type="SMART" id="SM00131">
    <property type="entry name" value="KU"/>
    <property type="match status" value="2"/>
</dbReference>
<name>A0A419PVX9_CLOSI</name>
<dbReference type="CDD" id="cd00109">
    <property type="entry name" value="Kunitz-type"/>
    <property type="match status" value="1"/>
</dbReference>
<dbReference type="OrthoDB" id="5950222at2759"/>
<dbReference type="Gene3D" id="4.10.410.10">
    <property type="entry name" value="Pancreatic trypsin inhibitor Kunitz domain"/>
    <property type="match status" value="2"/>
</dbReference>
<evidence type="ECO:0000259" key="4">
    <source>
        <dbReference type="PROSITE" id="PS50279"/>
    </source>
</evidence>
<protein>
    <submittedName>
        <fullName evidence="5">Protein ambp</fullName>
    </submittedName>
</protein>
<dbReference type="CDD" id="cd22593">
    <property type="entry name" value="Kunitz_conkunitzin"/>
    <property type="match status" value="1"/>
</dbReference>
<dbReference type="PROSITE" id="PS50279">
    <property type="entry name" value="BPTI_KUNITZ_2"/>
    <property type="match status" value="2"/>
</dbReference>
<feature type="domain" description="BPTI/Kunitz inhibitor" evidence="4">
    <location>
        <begin position="102"/>
        <end position="150"/>
    </location>
</feature>
<proteinExistence type="predicted"/>
<gene>
    <name evidence="5" type="ORF">CSKR_107788</name>
</gene>
<dbReference type="AlphaFoldDB" id="A0A419PVX9"/>
<dbReference type="Proteomes" id="UP000286415">
    <property type="component" value="Unassembled WGS sequence"/>
</dbReference>
<dbReference type="InParanoid" id="A0A419PVX9"/>
<dbReference type="InterPro" id="IPR050098">
    <property type="entry name" value="TFPI/VKTCI-like"/>
</dbReference>
<dbReference type="PANTHER" id="PTHR10083">
    <property type="entry name" value="KUNITZ-TYPE PROTEASE INHIBITOR-RELATED"/>
    <property type="match status" value="1"/>
</dbReference>
<dbReference type="InterPro" id="IPR002223">
    <property type="entry name" value="Kunitz_BPTI"/>
</dbReference>
<keyword evidence="1" id="KW-0646">Protease inhibitor</keyword>
<organism evidence="5 6">
    <name type="scientific">Clonorchis sinensis</name>
    <name type="common">Chinese liver fluke</name>
    <dbReference type="NCBI Taxonomy" id="79923"/>
    <lineage>
        <taxon>Eukaryota</taxon>
        <taxon>Metazoa</taxon>
        <taxon>Spiralia</taxon>
        <taxon>Lophotrochozoa</taxon>
        <taxon>Platyhelminthes</taxon>
        <taxon>Trematoda</taxon>
        <taxon>Digenea</taxon>
        <taxon>Opisthorchiida</taxon>
        <taxon>Opisthorchiata</taxon>
        <taxon>Opisthorchiidae</taxon>
        <taxon>Clonorchis</taxon>
    </lineage>
</organism>
<keyword evidence="2" id="KW-0722">Serine protease inhibitor</keyword>
<keyword evidence="3" id="KW-1015">Disulfide bond</keyword>
<evidence type="ECO:0000256" key="3">
    <source>
        <dbReference type="ARBA" id="ARBA00023157"/>
    </source>
</evidence>
<dbReference type="SUPFAM" id="SSF57362">
    <property type="entry name" value="BPTI-like"/>
    <property type="match status" value="2"/>
</dbReference>
<evidence type="ECO:0000256" key="2">
    <source>
        <dbReference type="ARBA" id="ARBA00022900"/>
    </source>
</evidence>
<reference evidence="5 6" key="1">
    <citation type="journal article" date="2018" name="Biotechnol. Adv.">
        <title>Improved genomic resources and new bioinformatic workflow for the carcinogenic parasite Clonorchis sinensis: Biotechnological implications.</title>
        <authorList>
            <person name="Wang D."/>
            <person name="Korhonen P.K."/>
            <person name="Gasser R.B."/>
            <person name="Young N.D."/>
        </authorList>
    </citation>
    <scope>NUCLEOTIDE SEQUENCE [LARGE SCALE GENOMIC DNA]</scope>
    <source>
        <strain evidence="5">Cs-k2</strain>
    </source>
</reference>
<reference evidence="5 6" key="2">
    <citation type="journal article" date="2021" name="Genomics">
        <title>High-quality reference genome for Clonorchis sinensis.</title>
        <authorList>
            <person name="Young N.D."/>
            <person name="Stroehlein A.J."/>
            <person name="Kinkar L."/>
            <person name="Wang T."/>
            <person name="Sohn W.M."/>
            <person name="Chang B.C.H."/>
            <person name="Kaur P."/>
            <person name="Weisz D."/>
            <person name="Dudchenko O."/>
            <person name="Aiden E.L."/>
            <person name="Korhonen P.K."/>
            <person name="Gasser R.B."/>
        </authorList>
    </citation>
    <scope>NUCLEOTIDE SEQUENCE [LARGE SCALE GENOMIC DNA]</scope>
    <source>
        <strain evidence="5">Cs-k2</strain>
    </source>
</reference>
<evidence type="ECO:0000313" key="6">
    <source>
        <dbReference type="Proteomes" id="UP000286415"/>
    </source>
</evidence>
<dbReference type="PRINTS" id="PR00759">
    <property type="entry name" value="BASICPTASE"/>
</dbReference>
<sequence length="153" mass="16841">MHPVTFITVLLLAYGHTRAKSQKPESQKIDRCSLPIESGPGRALLQMYAFNGSACVQFTYGGLGGNANRFSTEEECLEACSERVTSAQYPAQLRTTEARKRCRLPKDEGTGRAAIPMFAFDGKNCVSLTYRGAGGNANRFFTKEECEAICKRD</sequence>
<dbReference type="GO" id="GO:0005615">
    <property type="term" value="C:extracellular space"/>
    <property type="evidence" value="ECO:0007669"/>
    <property type="project" value="TreeGrafter"/>
</dbReference>
<dbReference type="Pfam" id="PF00014">
    <property type="entry name" value="Kunitz_BPTI"/>
    <property type="match status" value="2"/>
</dbReference>
<feature type="domain" description="BPTI/Kunitz inhibitor" evidence="4">
    <location>
        <begin position="32"/>
        <end position="80"/>
    </location>
</feature>
<evidence type="ECO:0000256" key="1">
    <source>
        <dbReference type="ARBA" id="ARBA00022690"/>
    </source>
</evidence>
<dbReference type="GO" id="GO:0004867">
    <property type="term" value="F:serine-type endopeptidase inhibitor activity"/>
    <property type="evidence" value="ECO:0007669"/>
    <property type="project" value="UniProtKB-KW"/>
</dbReference>
<keyword evidence="6" id="KW-1185">Reference proteome</keyword>
<accession>A0A419PVX9</accession>
<dbReference type="PANTHER" id="PTHR10083:SF328">
    <property type="entry name" value="TISSUE FACTOR PATHWAY INHIBITOR"/>
    <property type="match status" value="1"/>
</dbReference>
<comment type="caution">
    <text evidence="5">The sequence shown here is derived from an EMBL/GenBank/DDBJ whole genome shotgun (WGS) entry which is preliminary data.</text>
</comment>
<dbReference type="InterPro" id="IPR036880">
    <property type="entry name" value="Kunitz_BPTI_sf"/>
</dbReference>